<dbReference type="OrthoDB" id="201750at2759"/>
<evidence type="ECO:0000256" key="2">
    <source>
        <dbReference type="SAM" id="Phobius"/>
    </source>
</evidence>
<dbReference type="AlphaFoldDB" id="A0A2V0NK87"/>
<dbReference type="PANTHER" id="PTHR36367">
    <property type="entry name" value="TRANSMEMBRANE PROTEIN"/>
    <property type="match status" value="1"/>
</dbReference>
<feature type="transmembrane region" description="Helical" evidence="2">
    <location>
        <begin position="297"/>
        <end position="314"/>
    </location>
</feature>
<keyword evidence="5" id="KW-1185">Reference proteome</keyword>
<accession>A0A2V0NK87</accession>
<gene>
    <name evidence="4" type="ORF">Rsub_00407</name>
</gene>
<dbReference type="CDD" id="cd00531">
    <property type="entry name" value="NTF2_like"/>
    <property type="match status" value="1"/>
</dbReference>
<feature type="compositionally biased region" description="Low complexity" evidence="1">
    <location>
        <begin position="25"/>
        <end position="74"/>
    </location>
</feature>
<keyword evidence="2" id="KW-0812">Transmembrane</keyword>
<feature type="domain" description="SnoaL-like" evidence="3">
    <location>
        <begin position="83"/>
        <end position="184"/>
    </location>
</feature>
<dbReference type="Proteomes" id="UP000247498">
    <property type="component" value="Unassembled WGS sequence"/>
</dbReference>
<dbReference type="STRING" id="307507.A0A2V0NK87"/>
<dbReference type="PANTHER" id="PTHR36367:SF2">
    <property type="entry name" value="TRANSMEMBRANE PROTEIN"/>
    <property type="match status" value="1"/>
</dbReference>
<keyword evidence="2" id="KW-1133">Transmembrane helix</keyword>
<dbReference type="InParanoid" id="A0A2V0NK87"/>
<dbReference type="SUPFAM" id="SSF54427">
    <property type="entry name" value="NTF2-like"/>
    <property type="match status" value="1"/>
</dbReference>
<dbReference type="Pfam" id="PF12680">
    <property type="entry name" value="SnoaL_2"/>
    <property type="match status" value="1"/>
</dbReference>
<reference evidence="4 5" key="1">
    <citation type="journal article" date="2018" name="Sci. Rep.">
        <title>Raphidocelis subcapitata (=Pseudokirchneriella subcapitata) provides an insight into genome evolution and environmental adaptations in the Sphaeropleales.</title>
        <authorList>
            <person name="Suzuki S."/>
            <person name="Yamaguchi H."/>
            <person name="Nakajima N."/>
            <person name="Kawachi M."/>
        </authorList>
    </citation>
    <scope>NUCLEOTIDE SEQUENCE [LARGE SCALE GENOMIC DNA]</scope>
    <source>
        <strain evidence="4 5">NIES-35</strain>
    </source>
</reference>
<dbReference type="InterPro" id="IPR037401">
    <property type="entry name" value="SnoaL-like"/>
</dbReference>
<proteinExistence type="predicted"/>
<dbReference type="Gene3D" id="3.10.450.50">
    <property type="match status" value="1"/>
</dbReference>
<keyword evidence="2" id="KW-0472">Membrane</keyword>
<evidence type="ECO:0000313" key="4">
    <source>
        <dbReference type="EMBL" id="GBF87696.1"/>
    </source>
</evidence>
<evidence type="ECO:0000313" key="5">
    <source>
        <dbReference type="Proteomes" id="UP000247498"/>
    </source>
</evidence>
<evidence type="ECO:0000256" key="1">
    <source>
        <dbReference type="SAM" id="MobiDB-lite"/>
    </source>
</evidence>
<sequence length="476" mass="49909">MLQCQRGLGRSNGTKPMQSAGLRGGIRLLRRAAPTGPARPAVAAAATTQQQQQPPQAGAPAAPQRAQAPPPAAAGGRAAAACRRFYDAYNVRDLAAINDLIADDISYHDLVYEEPHEGRAGVMAWLEKVRQYAPDDLKFVIEDLAGDDAAAGVKWHVECGEGVFFPFSRGCSFVRLDAEGKIVSVRDVVEPAMKPGDSTLQLLGTLTPLIRSLGPAADPSNLGPALNSAALWGVYAAYLGSVMFSTLPPGPPAWATPGPVLAEAFDESVNIFWINELLSNLHLSPIPVVPHHPVSEAIFNFVIAWSVMFVPVIWTDAAAKKISNKAAWCTAIAFTTNICFLPFLALRAAPEPPPPAGGPAPRPAPGGTQAVPGWGRFTGAACLALCALSVGWAFLGRPELGGGLAERADYLTTEFGSNRVFWAFFLDCGLFSVWQALMLSGAGAGYRFVPVLGMAAWLLKGGGGGGESGSIGSKSG</sequence>
<comment type="caution">
    <text evidence="4">The sequence shown here is derived from an EMBL/GenBank/DDBJ whole genome shotgun (WGS) entry which is preliminary data.</text>
</comment>
<evidence type="ECO:0000259" key="3">
    <source>
        <dbReference type="Pfam" id="PF12680"/>
    </source>
</evidence>
<feature type="transmembrane region" description="Helical" evidence="2">
    <location>
        <begin position="374"/>
        <end position="395"/>
    </location>
</feature>
<feature type="region of interest" description="Disordered" evidence="1">
    <location>
        <begin position="1"/>
        <end position="74"/>
    </location>
</feature>
<dbReference type="EMBL" id="BDRX01000002">
    <property type="protein sequence ID" value="GBF87696.1"/>
    <property type="molecule type" value="Genomic_DNA"/>
</dbReference>
<name>A0A2V0NK87_9CHLO</name>
<dbReference type="InterPro" id="IPR032710">
    <property type="entry name" value="NTF2-like_dom_sf"/>
</dbReference>
<organism evidence="4 5">
    <name type="scientific">Raphidocelis subcapitata</name>
    <dbReference type="NCBI Taxonomy" id="307507"/>
    <lineage>
        <taxon>Eukaryota</taxon>
        <taxon>Viridiplantae</taxon>
        <taxon>Chlorophyta</taxon>
        <taxon>core chlorophytes</taxon>
        <taxon>Chlorophyceae</taxon>
        <taxon>CS clade</taxon>
        <taxon>Sphaeropleales</taxon>
        <taxon>Selenastraceae</taxon>
        <taxon>Raphidocelis</taxon>
    </lineage>
</organism>
<feature type="transmembrane region" description="Helical" evidence="2">
    <location>
        <begin position="326"/>
        <end position="345"/>
    </location>
</feature>
<protein>
    <submittedName>
        <fullName evidence="4">Polyketide cyclase</fullName>
    </submittedName>
</protein>